<accession>A0ABR2H4I9</accession>
<protein>
    <recommendedName>
        <fullName evidence="4">DUF3447 domain-containing protein</fullName>
    </recommendedName>
</protein>
<gene>
    <name evidence="2" type="ORF">M9Y10_030704</name>
</gene>
<proteinExistence type="predicted"/>
<dbReference type="EMBL" id="JAPFFF010000045">
    <property type="protein sequence ID" value="KAK8840497.1"/>
    <property type="molecule type" value="Genomic_DNA"/>
</dbReference>
<evidence type="ECO:0000313" key="3">
    <source>
        <dbReference type="Proteomes" id="UP001470230"/>
    </source>
</evidence>
<reference evidence="2 3" key="1">
    <citation type="submission" date="2024-04" db="EMBL/GenBank/DDBJ databases">
        <title>Tritrichomonas musculus Genome.</title>
        <authorList>
            <person name="Alves-Ferreira E."/>
            <person name="Grigg M."/>
            <person name="Lorenzi H."/>
            <person name="Galac M."/>
        </authorList>
    </citation>
    <scope>NUCLEOTIDE SEQUENCE [LARGE SCALE GENOMIC DNA]</scope>
    <source>
        <strain evidence="2 3">EAF2021</strain>
    </source>
</reference>
<keyword evidence="3" id="KW-1185">Reference proteome</keyword>
<dbReference type="Proteomes" id="UP001470230">
    <property type="component" value="Unassembled WGS sequence"/>
</dbReference>
<organism evidence="2 3">
    <name type="scientific">Tritrichomonas musculus</name>
    <dbReference type="NCBI Taxonomy" id="1915356"/>
    <lineage>
        <taxon>Eukaryota</taxon>
        <taxon>Metamonada</taxon>
        <taxon>Parabasalia</taxon>
        <taxon>Tritrichomonadida</taxon>
        <taxon>Tritrichomonadidae</taxon>
        <taxon>Tritrichomonas</taxon>
    </lineage>
</organism>
<feature type="coiled-coil region" evidence="1">
    <location>
        <begin position="16"/>
        <end position="47"/>
    </location>
</feature>
<evidence type="ECO:0000256" key="1">
    <source>
        <dbReference type="SAM" id="Coils"/>
    </source>
</evidence>
<keyword evidence="1" id="KW-0175">Coiled coil</keyword>
<sequence>MSINKKLDVQSFFKTMKETQRSILDFIENEENAEENYQNLINFCKNQKIQEDYNLFKSTLYILKNIANNHHRNQDFISKIEKILMNYKDSIKQTFSNYDIFNIFKKNKLILLFLFENEFVTPDKSIAFMMTKTKFKKRFYPQFFYPEFKEIFNDKLIREIDPEKNDLQSDEFKEKRKIGENDDHLCELIRNDSIDEFTELFQKDSIHIKPSIFETNLFLLKNQNINVIEYAAFFGSSKILQYLLSLKLTLESLVWTSSIHSQSLEIIHLIENNAKHLMQKDTYKSCLIEIVKCHHAELLVYFKTNFDQRAINLIEESLKYYNFIELIVYRDPECFNFYRFCQYDYLILVDNYLTHQNNLFTKDILILFFYEISIFLF</sequence>
<name>A0ABR2H4I9_9EUKA</name>
<comment type="caution">
    <text evidence="2">The sequence shown here is derived from an EMBL/GenBank/DDBJ whole genome shotgun (WGS) entry which is preliminary data.</text>
</comment>
<evidence type="ECO:0000313" key="2">
    <source>
        <dbReference type="EMBL" id="KAK8840497.1"/>
    </source>
</evidence>
<evidence type="ECO:0008006" key="4">
    <source>
        <dbReference type="Google" id="ProtNLM"/>
    </source>
</evidence>